<feature type="transmembrane region" description="Helical" evidence="7">
    <location>
        <begin position="161"/>
        <end position="183"/>
    </location>
</feature>
<comment type="caution">
    <text evidence="8">The sequence shown here is derived from an EMBL/GenBank/DDBJ whole genome shotgun (WGS) entry which is preliminary data.</text>
</comment>
<evidence type="ECO:0000256" key="4">
    <source>
        <dbReference type="ARBA" id="ARBA00022989"/>
    </source>
</evidence>
<feature type="compositionally biased region" description="Pro residues" evidence="6">
    <location>
        <begin position="248"/>
        <end position="259"/>
    </location>
</feature>
<feature type="compositionally biased region" description="Low complexity" evidence="6">
    <location>
        <begin position="53"/>
        <end position="72"/>
    </location>
</feature>
<keyword evidence="9" id="KW-1185">Reference proteome</keyword>
<evidence type="ECO:0000313" key="9">
    <source>
        <dbReference type="Proteomes" id="UP000807504"/>
    </source>
</evidence>
<feature type="transmembrane region" description="Helical" evidence="7">
    <location>
        <begin position="100"/>
        <end position="128"/>
    </location>
</feature>
<proteinExistence type="inferred from homology"/>
<evidence type="ECO:0000256" key="5">
    <source>
        <dbReference type="ARBA" id="ARBA00023136"/>
    </source>
</evidence>
<dbReference type="EMBL" id="JABXBU010002228">
    <property type="protein sequence ID" value="KAF8771956.1"/>
    <property type="molecule type" value="Genomic_DNA"/>
</dbReference>
<feature type="region of interest" description="Disordered" evidence="6">
    <location>
        <begin position="1"/>
        <end position="85"/>
    </location>
</feature>
<evidence type="ECO:0000256" key="1">
    <source>
        <dbReference type="ARBA" id="ARBA00004141"/>
    </source>
</evidence>
<feature type="region of interest" description="Disordered" evidence="6">
    <location>
        <begin position="244"/>
        <end position="282"/>
    </location>
</feature>
<evidence type="ECO:0000313" key="8">
    <source>
        <dbReference type="EMBL" id="KAF8771956.1"/>
    </source>
</evidence>
<gene>
    <name evidence="8" type="ORF">HNY73_019315</name>
</gene>
<dbReference type="Pfam" id="PF10177">
    <property type="entry name" value="DUF2371"/>
    <property type="match status" value="1"/>
</dbReference>
<dbReference type="PANTHER" id="PTHR31815:SF1">
    <property type="entry name" value="TRANSMEMBRANE PROTEIN 200C"/>
    <property type="match status" value="1"/>
</dbReference>
<comment type="similarity">
    <text evidence="2">Belongs to the TMEM200 family.</text>
</comment>
<reference evidence="8" key="2">
    <citation type="submission" date="2020-06" db="EMBL/GenBank/DDBJ databases">
        <authorList>
            <person name="Sheffer M."/>
        </authorList>
    </citation>
    <scope>NUCLEOTIDE SEQUENCE</scope>
</reference>
<evidence type="ECO:0000256" key="6">
    <source>
        <dbReference type="SAM" id="MobiDB-lite"/>
    </source>
</evidence>
<protein>
    <submittedName>
        <fullName evidence="8">Uncharacterized protein</fullName>
    </submittedName>
</protein>
<accession>A0A8T0EG20</accession>
<organism evidence="8 9">
    <name type="scientific">Argiope bruennichi</name>
    <name type="common">Wasp spider</name>
    <name type="synonym">Aranea bruennichi</name>
    <dbReference type="NCBI Taxonomy" id="94029"/>
    <lineage>
        <taxon>Eukaryota</taxon>
        <taxon>Metazoa</taxon>
        <taxon>Ecdysozoa</taxon>
        <taxon>Arthropoda</taxon>
        <taxon>Chelicerata</taxon>
        <taxon>Arachnida</taxon>
        <taxon>Araneae</taxon>
        <taxon>Araneomorphae</taxon>
        <taxon>Entelegynae</taxon>
        <taxon>Araneoidea</taxon>
        <taxon>Araneidae</taxon>
        <taxon>Argiope</taxon>
    </lineage>
</organism>
<reference evidence="8" key="1">
    <citation type="journal article" date="2020" name="bioRxiv">
        <title>Chromosome-level reference genome of the European wasp spider Argiope bruennichi: a resource for studies on range expansion and evolutionary adaptation.</title>
        <authorList>
            <person name="Sheffer M.M."/>
            <person name="Hoppe A."/>
            <person name="Krehenwinkel H."/>
            <person name="Uhl G."/>
            <person name="Kuss A.W."/>
            <person name="Jensen L."/>
            <person name="Jensen C."/>
            <person name="Gillespie R.G."/>
            <person name="Hoff K.J."/>
            <person name="Prost S."/>
        </authorList>
    </citation>
    <scope>NUCLEOTIDE SEQUENCE</scope>
</reference>
<evidence type="ECO:0000256" key="7">
    <source>
        <dbReference type="SAM" id="Phobius"/>
    </source>
</evidence>
<dbReference type="PANTHER" id="PTHR31815">
    <property type="entry name" value="AGAP005329-PA"/>
    <property type="match status" value="1"/>
</dbReference>
<evidence type="ECO:0000256" key="3">
    <source>
        <dbReference type="ARBA" id="ARBA00022692"/>
    </source>
</evidence>
<comment type="subcellular location">
    <subcellularLocation>
        <location evidence="1">Membrane</location>
        <topology evidence="1">Multi-pass membrane protein</topology>
    </subcellularLocation>
</comment>
<keyword evidence="3 7" id="KW-0812">Transmembrane</keyword>
<sequence>MNSAAVIGRQLRQHQTTAGRTTSGPLVPPSPHKGRPRTPSHQPYHQQLPSPPTVTSQQQPTPSQQHHQQQHQQSKDQNKQQQQQQQKGLAKMKSCISCRCIWLCFKALSGGVLLIAIGVGMTVFGFYADTFAVQEQLDEDTNTTVHVVNEHLKLHIHNLTYVGPVFMGLGGMMIVAACVLIDAQEDAEARAARRRASDAEGTEQLIAKAEPCNGPFYSLDLPPAKVPDKGGGQEVVTVAEVVALPNGPNTPRPPLPLPVSPTETSSSLSSPPLKVAVRQKKKRKNSSSTFSFLSPLFDVPSPQDIQILDPDGCTPDAGFSLEMDVLNTIKCHPPPRLQLEPRYLASIESDGLSDSDTAETEFSGSLKGRFCSEGQDMPLLGRCSPPSSPEYPMEPLLKRDRTGLRRFQLMRQVPHNSRTLFDGPSSEGGSR</sequence>
<keyword evidence="5 7" id="KW-0472">Membrane</keyword>
<dbReference type="AlphaFoldDB" id="A0A8T0EG20"/>
<feature type="region of interest" description="Disordered" evidence="6">
    <location>
        <begin position="377"/>
        <end position="431"/>
    </location>
</feature>
<keyword evidence="4 7" id="KW-1133">Transmembrane helix</keyword>
<name>A0A8T0EG20_ARGBR</name>
<dbReference type="InterPro" id="IPR018787">
    <property type="entry name" value="DUF2371_TMEM200"/>
</dbReference>
<evidence type="ECO:0000256" key="2">
    <source>
        <dbReference type="ARBA" id="ARBA00005308"/>
    </source>
</evidence>
<feature type="compositionally biased region" description="Low complexity" evidence="6">
    <location>
        <begin position="260"/>
        <end position="273"/>
    </location>
</feature>
<feature type="compositionally biased region" description="Polar residues" evidence="6">
    <location>
        <begin position="13"/>
        <end position="24"/>
    </location>
</feature>
<dbReference type="GO" id="GO:0016020">
    <property type="term" value="C:membrane"/>
    <property type="evidence" value="ECO:0007669"/>
    <property type="project" value="UniProtKB-SubCell"/>
</dbReference>
<dbReference type="Proteomes" id="UP000807504">
    <property type="component" value="Unassembled WGS sequence"/>
</dbReference>